<evidence type="ECO:0000256" key="1">
    <source>
        <dbReference type="SAM" id="SignalP"/>
    </source>
</evidence>
<gene>
    <name evidence="2" type="ORF">CONLIGDRAFT_641455</name>
</gene>
<dbReference type="Proteomes" id="UP000182658">
    <property type="component" value="Unassembled WGS sequence"/>
</dbReference>
<reference evidence="2 3" key="1">
    <citation type="submission" date="2016-10" db="EMBL/GenBank/DDBJ databases">
        <title>Draft genome sequence of Coniochaeta ligniaria NRRL30616, a lignocellulolytic fungus for bioabatement of inhibitors in plant biomass hydrolysates.</title>
        <authorList>
            <consortium name="DOE Joint Genome Institute"/>
            <person name="Jimenez D.J."/>
            <person name="Hector R.E."/>
            <person name="Riley R."/>
            <person name="Sun H."/>
            <person name="Grigoriev I.V."/>
            <person name="Van Elsas J.D."/>
            <person name="Nichols N.N."/>
        </authorList>
    </citation>
    <scope>NUCLEOTIDE SEQUENCE [LARGE SCALE GENOMIC DNA]</scope>
    <source>
        <strain evidence="2 3">NRRL 30616</strain>
    </source>
</reference>
<dbReference type="AlphaFoldDB" id="A0A1J7JV99"/>
<evidence type="ECO:0000313" key="2">
    <source>
        <dbReference type="EMBL" id="OIW31666.1"/>
    </source>
</evidence>
<dbReference type="InParanoid" id="A0A1J7JV99"/>
<feature type="chain" id="PRO_5013131611" evidence="1">
    <location>
        <begin position="21"/>
        <end position="201"/>
    </location>
</feature>
<sequence>MKHFPLLIAFMALFGHLVLAQTERWEIFPLVPGADIATFNATEWGAWDPAVWRVVNLTVLSDGIADSFALGDECLKEGNTTGFCNIEQDLTKCNIAIRIPSLPRPAGQETRADSWVYTHDCSSIRGCKLLQNRDGDWWSIFSDLKYTVEVNTDKNNYPYFAYADYKCNGRWCLGWSYILDDPHKNGRSVYVYRHSFPCNQG</sequence>
<proteinExistence type="predicted"/>
<feature type="signal peptide" evidence="1">
    <location>
        <begin position="1"/>
        <end position="20"/>
    </location>
</feature>
<name>A0A1J7JV99_9PEZI</name>
<evidence type="ECO:0000313" key="3">
    <source>
        <dbReference type="Proteomes" id="UP000182658"/>
    </source>
</evidence>
<dbReference type="EMBL" id="KV875095">
    <property type="protein sequence ID" value="OIW31666.1"/>
    <property type="molecule type" value="Genomic_DNA"/>
</dbReference>
<organism evidence="2 3">
    <name type="scientific">Coniochaeta ligniaria NRRL 30616</name>
    <dbReference type="NCBI Taxonomy" id="1408157"/>
    <lineage>
        <taxon>Eukaryota</taxon>
        <taxon>Fungi</taxon>
        <taxon>Dikarya</taxon>
        <taxon>Ascomycota</taxon>
        <taxon>Pezizomycotina</taxon>
        <taxon>Sordariomycetes</taxon>
        <taxon>Sordariomycetidae</taxon>
        <taxon>Coniochaetales</taxon>
        <taxon>Coniochaetaceae</taxon>
        <taxon>Coniochaeta</taxon>
    </lineage>
</organism>
<dbReference type="OrthoDB" id="5191604at2759"/>
<keyword evidence="3" id="KW-1185">Reference proteome</keyword>
<protein>
    <submittedName>
        <fullName evidence="2">Uncharacterized protein</fullName>
    </submittedName>
</protein>
<accession>A0A1J7JV99</accession>
<keyword evidence="1" id="KW-0732">Signal</keyword>